<dbReference type="InterPro" id="IPR001173">
    <property type="entry name" value="Glyco_trans_2-like"/>
</dbReference>
<dbReference type="InterPro" id="IPR029044">
    <property type="entry name" value="Nucleotide-diphossugar_trans"/>
</dbReference>
<dbReference type="PANTHER" id="PTHR22916">
    <property type="entry name" value="GLYCOSYLTRANSFERASE"/>
    <property type="match status" value="1"/>
</dbReference>
<dbReference type="Pfam" id="PF00535">
    <property type="entry name" value="Glycos_transf_2"/>
    <property type="match status" value="1"/>
</dbReference>
<proteinExistence type="predicted"/>
<keyword evidence="6" id="KW-1185">Reference proteome</keyword>
<dbReference type="RefSeq" id="WP_067148201.1">
    <property type="nucleotide sequence ID" value="NZ_CP014265.1"/>
</dbReference>
<evidence type="ECO:0000313" key="7">
    <source>
        <dbReference type="Proteomes" id="UP000183442"/>
    </source>
</evidence>
<evidence type="ECO:0000313" key="6">
    <source>
        <dbReference type="Proteomes" id="UP000066376"/>
    </source>
</evidence>
<dbReference type="EMBL" id="FOTL01000006">
    <property type="protein sequence ID" value="SFL32505.1"/>
    <property type="molecule type" value="Genomic_DNA"/>
</dbReference>
<evidence type="ECO:0000313" key="5">
    <source>
        <dbReference type="EMBL" id="SFL32505.1"/>
    </source>
</evidence>
<evidence type="ECO:0000259" key="3">
    <source>
        <dbReference type="Pfam" id="PF00535"/>
    </source>
</evidence>
<gene>
    <name evidence="5" type="ORF">SAMN02910297_00584</name>
    <name evidence="4" type="ORF">YLM1_1569</name>
</gene>
<dbReference type="Proteomes" id="UP000066376">
    <property type="component" value="Chromosome"/>
</dbReference>
<dbReference type="SUPFAM" id="SSF53448">
    <property type="entry name" value="Nucleotide-diphospho-sugar transferases"/>
    <property type="match status" value="1"/>
</dbReference>
<dbReference type="PANTHER" id="PTHR22916:SF51">
    <property type="entry name" value="GLYCOSYLTRANSFERASE EPSH-RELATED"/>
    <property type="match status" value="1"/>
</dbReference>
<reference evidence="6" key="2">
    <citation type="submission" date="2016-02" db="EMBL/GenBank/DDBJ databases">
        <title>The draft genome sequence of the rumen methanogen Methanobrevibacter olleyae YLM1.</title>
        <authorList>
            <consortium name="New Zealand Agricultural Greenhouse Gas Research Centre/Pastoral Greenhouse Gas Research Consortium"/>
            <person name="Kelly W.J."/>
            <person name="Li D."/>
            <person name="Lambie S.C."/>
            <person name="Attwood G.T."/>
            <person name="Altermann E."/>
            <person name="Leahy S.C."/>
        </authorList>
    </citation>
    <scope>NUCLEOTIDE SEQUENCE [LARGE SCALE GENOMIC DNA]</scope>
    <source>
        <strain evidence="6">YLM1</strain>
    </source>
</reference>
<evidence type="ECO:0000313" key="4">
    <source>
        <dbReference type="EMBL" id="AMK16124.1"/>
    </source>
</evidence>
<dbReference type="GeneID" id="28489887"/>
<dbReference type="EMBL" id="CP014265">
    <property type="protein sequence ID" value="AMK16124.1"/>
    <property type="molecule type" value="Genomic_DNA"/>
</dbReference>
<dbReference type="OrthoDB" id="46222at2157"/>
<feature type="domain" description="Glycosyltransferase 2-like" evidence="3">
    <location>
        <begin position="7"/>
        <end position="145"/>
    </location>
</feature>
<organism evidence="4 6">
    <name type="scientific">Methanobrevibacter olleyae</name>
    <dbReference type="NCBI Taxonomy" id="294671"/>
    <lineage>
        <taxon>Archaea</taxon>
        <taxon>Methanobacteriati</taxon>
        <taxon>Methanobacteriota</taxon>
        <taxon>Methanomada group</taxon>
        <taxon>Methanobacteria</taxon>
        <taxon>Methanobacteriales</taxon>
        <taxon>Methanobacteriaceae</taxon>
        <taxon>Methanobrevibacter</taxon>
    </lineage>
</organism>
<keyword evidence="1" id="KW-0328">Glycosyltransferase</keyword>
<dbReference type="STRING" id="294671.YLM1_1569"/>
<dbReference type="Gene3D" id="3.90.550.10">
    <property type="entry name" value="Spore Coat Polysaccharide Biosynthesis Protein SpsA, Chain A"/>
    <property type="match status" value="1"/>
</dbReference>
<dbReference type="KEGG" id="mol:YLM1_1569"/>
<reference evidence="4 6" key="1">
    <citation type="journal article" date="2016" name="Genome Announc.">
        <title>Draft Genome Sequence of the Rumen Methanogen Methanobrevibacter olleyae YLM1.</title>
        <authorList>
            <person name="Kelly W.J."/>
            <person name="Li D."/>
            <person name="Lambie S.C."/>
            <person name="Cox F."/>
            <person name="Attwood G.T."/>
            <person name="Altermann E."/>
            <person name="Leahy S.C."/>
        </authorList>
    </citation>
    <scope>NUCLEOTIDE SEQUENCE [LARGE SCALE GENOMIC DNA]</scope>
    <source>
        <strain evidence="4 6">YLM1</strain>
    </source>
</reference>
<keyword evidence="2 4" id="KW-0808">Transferase</keyword>
<evidence type="ECO:0000256" key="2">
    <source>
        <dbReference type="ARBA" id="ARBA00022679"/>
    </source>
</evidence>
<protein>
    <submittedName>
        <fullName evidence="4">Glycosyl transferase GT2 family</fullName>
    </submittedName>
    <submittedName>
        <fullName evidence="5">Glycosyltransferase involved in cell wall bisynthesis</fullName>
    </submittedName>
</protein>
<evidence type="ECO:0000256" key="1">
    <source>
        <dbReference type="ARBA" id="ARBA00022676"/>
    </source>
</evidence>
<reference evidence="5" key="3">
    <citation type="submission" date="2016-10" db="EMBL/GenBank/DDBJ databases">
        <authorList>
            <person name="de Groot N.N."/>
        </authorList>
    </citation>
    <scope>NUCLEOTIDE SEQUENCE [LARGE SCALE GENOMIC DNA]</scope>
    <source>
        <strain evidence="5">DSM 16632</strain>
    </source>
</reference>
<dbReference type="PATRIC" id="fig|294671.3.peg.1633"/>
<name>A0A126R259_METOL</name>
<sequence>MTNPKISLILSAYNEEKFIKKAIESVINQTLKDIEIIIVNDGSTDDTLNIINSYGNSDSRIKVINQENIGLGASRNKGMKIASGEYITFLDGDDWFATDAFEISYKEAKSKNTDITMYQMINYDDESGRVYENDWFNLNNLDESFDNIVFSPEKTKNFLFDLSVSSCQKIYRNSFLKSINASFPEGIYFEDMPFFFHVYLKAKRISIIRKHLYYRRKHDASITHVVDANYLDTVEAGCELMRRFIDNGFYEDYKFDLIAYKINGPRMALMDIREDAKKPLFKLIKEDYEKIKKTKYYQDYLDNLGPKKKKFFLDILKYDNYTEFKKNNPEY</sequence>
<dbReference type="AlphaFoldDB" id="A0A126R259"/>
<dbReference type="CDD" id="cd00761">
    <property type="entry name" value="Glyco_tranf_GTA_type"/>
    <property type="match status" value="1"/>
</dbReference>
<dbReference type="GO" id="GO:0016757">
    <property type="term" value="F:glycosyltransferase activity"/>
    <property type="evidence" value="ECO:0007669"/>
    <property type="project" value="UniProtKB-KW"/>
</dbReference>
<accession>A0A126R259</accession>
<dbReference type="Proteomes" id="UP000183442">
    <property type="component" value="Unassembled WGS sequence"/>
</dbReference>
<reference evidence="7" key="4">
    <citation type="submission" date="2016-10" db="EMBL/GenBank/DDBJ databases">
        <authorList>
            <person name="Varghese N."/>
        </authorList>
    </citation>
    <scope>NUCLEOTIDE SEQUENCE [LARGE SCALE GENOMIC DNA]</scope>
    <source>
        <strain evidence="7">DSM 16632</strain>
    </source>
</reference>